<dbReference type="EMBL" id="BLXT01004835">
    <property type="protein sequence ID" value="GFO17561.1"/>
    <property type="molecule type" value="Genomic_DNA"/>
</dbReference>
<dbReference type="Proteomes" id="UP000735302">
    <property type="component" value="Unassembled WGS sequence"/>
</dbReference>
<name>A0AAV4B2I5_9GAST</name>
<proteinExistence type="predicted"/>
<protein>
    <submittedName>
        <fullName evidence="1">Eukaryotic translation initiation factor 3 subunit f</fullName>
    </submittedName>
</protein>
<evidence type="ECO:0000313" key="1">
    <source>
        <dbReference type="EMBL" id="GFO17561.1"/>
    </source>
</evidence>
<keyword evidence="2" id="KW-1185">Reference proteome</keyword>
<accession>A0AAV4B2I5</accession>
<sequence length="166" mass="19444">MRISWTEKKSNELILKEANLERSLIKTIRQRQLQFLGDICRHKGLEHLAITGKIEGKCSRGRQRITFIENLKSWAIGKGSNHKFIRLTENRYEWMNMIANVCSRQDNNWILEEEDDDETRSYVVSSQVLQDTEKRQVTRPARSDLHMANLRYSINTAESPSGLMLH</sequence>
<dbReference type="GO" id="GO:0003743">
    <property type="term" value="F:translation initiation factor activity"/>
    <property type="evidence" value="ECO:0007669"/>
    <property type="project" value="UniProtKB-KW"/>
</dbReference>
<comment type="caution">
    <text evidence="1">The sequence shown here is derived from an EMBL/GenBank/DDBJ whole genome shotgun (WGS) entry which is preliminary data.</text>
</comment>
<keyword evidence="1" id="KW-0396">Initiation factor</keyword>
<keyword evidence="1" id="KW-0648">Protein biosynthesis</keyword>
<evidence type="ECO:0000313" key="2">
    <source>
        <dbReference type="Proteomes" id="UP000735302"/>
    </source>
</evidence>
<dbReference type="AlphaFoldDB" id="A0AAV4B2I5"/>
<reference evidence="1 2" key="1">
    <citation type="journal article" date="2021" name="Elife">
        <title>Chloroplast acquisition without the gene transfer in kleptoplastic sea slugs, Plakobranchus ocellatus.</title>
        <authorList>
            <person name="Maeda T."/>
            <person name="Takahashi S."/>
            <person name="Yoshida T."/>
            <person name="Shimamura S."/>
            <person name="Takaki Y."/>
            <person name="Nagai Y."/>
            <person name="Toyoda A."/>
            <person name="Suzuki Y."/>
            <person name="Arimoto A."/>
            <person name="Ishii H."/>
            <person name="Satoh N."/>
            <person name="Nishiyama T."/>
            <person name="Hasebe M."/>
            <person name="Maruyama T."/>
            <person name="Minagawa J."/>
            <person name="Obokata J."/>
            <person name="Shigenobu S."/>
        </authorList>
    </citation>
    <scope>NUCLEOTIDE SEQUENCE [LARGE SCALE GENOMIC DNA]</scope>
</reference>
<organism evidence="1 2">
    <name type="scientific">Plakobranchus ocellatus</name>
    <dbReference type="NCBI Taxonomy" id="259542"/>
    <lineage>
        <taxon>Eukaryota</taxon>
        <taxon>Metazoa</taxon>
        <taxon>Spiralia</taxon>
        <taxon>Lophotrochozoa</taxon>
        <taxon>Mollusca</taxon>
        <taxon>Gastropoda</taxon>
        <taxon>Heterobranchia</taxon>
        <taxon>Euthyneura</taxon>
        <taxon>Panpulmonata</taxon>
        <taxon>Sacoglossa</taxon>
        <taxon>Placobranchoidea</taxon>
        <taxon>Plakobranchidae</taxon>
        <taxon>Plakobranchus</taxon>
    </lineage>
</organism>
<gene>
    <name evidence="1" type="ORF">PoB_004406600</name>
</gene>